<comment type="caution">
    <text evidence="5">The sequence shown here is derived from an EMBL/GenBank/DDBJ whole genome shotgun (WGS) entry which is preliminary data.</text>
</comment>
<evidence type="ECO:0000256" key="2">
    <source>
        <dbReference type="ARBA" id="ARBA00023125"/>
    </source>
</evidence>
<dbReference type="EMBL" id="QQAZ01000007">
    <property type="protein sequence ID" value="RDI49146.1"/>
    <property type="molecule type" value="Genomic_DNA"/>
</dbReference>
<name>A0A370H539_9NOCA</name>
<dbReference type="Proteomes" id="UP000255355">
    <property type="component" value="Unassembled WGS sequence"/>
</dbReference>
<gene>
    <name evidence="5" type="ORF">DFR68_107274</name>
</gene>
<feature type="domain" description="HTH araC/xylS-type" evidence="4">
    <location>
        <begin position="149"/>
        <end position="246"/>
    </location>
</feature>
<dbReference type="PANTHER" id="PTHR46796">
    <property type="entry name" value="HTH-TYPE TRANSCRIPTIONAL ACTIVATOR RHAS-RELATED"/>
    <property type="match status" value="1"/>
</dbReference>
<dbReference type="GO" id="GO:0043565">
    <property type="term" value="F:sequence-specific DNA binding"/>
    <property type="evidence" value="ECO:0007669"/>
    <property type="project" value="InterPro"/>
</dbReference>
<dbReference type="SUPFAM" id="SSF46689">
    <property type="entry name" value="Homeodomain-like"/>
    <property type="match status" value="1"/>
</dbReference>
<evidence type="ECO:0000313" key="5">
    <source>
        <dbReference type="EMBL" id="RDI49146.1"/>
    </source>
</evidence>
<dbReference type="InterPro" id="IPR018060">
    <property type="entry name" value="HTH_AraC"/>
</dbReference>
<organism evidence="5 6">
    <name type="scientific">Nocardia mexicana</name>
    <dbReference type="NCBI Taxonomy" id="279262"/>
    <lineage>
        <taxon>Bacteria</taxon>
        <taxon>Bacillati</taxon>
        <taxon>Actinomycetota</taxon>
        <taxon>Actinomycetes</taxon>
        <taxon>Mycobacteriales</taxon>
        <taxon>Nocardiaceae</taxon>
        <taxon>Nocardia</taxon>
    </lineage>
</organism>
<dbReference type="SMART" id="SM00342">
    <property type="entry name" value="HTH_ARAC"/>
    <property type="match status" value="1"/>
</dbReference>
<reference evidence="5 6" key="1">
    <citation type="submission" date="2018-07" db="EMBL/GenBank/DDBJ databases">
        <title>Genomic Encyclopedia of Type Strains, Phase IV (KMG-IV): sequencing the most valuable type-strain genomes for metagenomic binning, comparative biology and taxonomic classification.</title>
        <authorList>
            <person name="Goeker M."/>
        </authorList>
    </citation>
    <scope>NUCLEOTIDE SEQUENCE [LARGE SCALE GENOMIC DNA]</scope>
    <source>
        <strain evidence="5 6">DSM 44952</strain>
    </source>
</reference>
<accession>A0A370H539</accession>
<keyword evidence="3" id="KW-0804">Transcription</keyword>
<keyword evidence="1" id="KW-0805">Transcription regulation</keyword>
<evidence type="ECO:0000313" key="6">
    <source>
        <dbReference type="Proteomes" id="UP000255355"/>
    </source>
</evidence>
<dbReference type="STRING" id="1210089.GCA_001613165_00764"/>
<dbReference type="GO" id="GO:0003700">
    <property type="term" value="F:DNA-binding transcription factor activity"/>
    <property type="evidence" value="ECO:0007669"/>
    <property type="project" value="InterPro"/>
</dbReference>
<dbReference type="InterPro" id="IPR018062">
    <property type="entry name" value="HTH_AraC-typ_CS"/>
</dbReference>
<dbReference type="PROSITE" id="PS00041">
    <property type="entry name" value="HTH_ARAC_FAMILY_1"/>
    <property type="match status" value="1"/>
</dbReference>
<evidence type="ECO:0000256" key="1">
    <source>
        <dbReference type="ARBA" id="ARBA00023015"/>
    </source>
</evidence>
<dbReference type="Gene3D" id="1.10.10.60">
    <property type="entry name" value="Homeodomain-like"/>
    <property type="match status" value="1"/>
</dbReference>
<evidence type="ECO:0000259" key="4">
    <source>
        <dbReference type="PROSITE" id="PS01124"/>
    </source>
</evidence>
<dbReference type="PROSITE" id="PS01124">
    <property type="entry name" value="HTH_ARAC_FAMILY_2"/>
    <property type="match status" value="1"/>
</dbReference>
<dbReference type="AlphaFoldDB" id="A0A370H539"/>
<keyword evidence="2" id="KW-0238">DNA-binding</keyword>
<evidence type="ECO:0000256" key="3">
    <source>
        <dbReference type="ARBA" id="ARBA00023163"/>
    </source>
</evidence>
<protein>
    <submittedName>
        <fullName evidence="5">AraC family transcriptional regulator</fullName>
    </submittedName>
</protein>
<dbReference type="Pfam" id="PF12833">
    <property type="entry name" value="HTH_18"/>
    <property type="match status" value="1"/>
</dbReference>
<keyword evidence="6" id="KW-1185">Reference proteome</keyword>
<dbReference type="InterPro" id="IPR009057">
    <property type="entry name" value="Homeodomain-like_sf"/>
</dbReference>
<proteinExistence type="predicted"/>
<dbReference type="InterPro" id="IPR050204">
    <property type="entry name" value="AraC_XylS_family_regulators"/>
</dbReference>
<sequence>MASMSATLPARTARTVWLWAGHAAYLGPSFHLDTHSTPVHCFALGVDGPFTVATPEGGARRRRSVLVPARTTHRIDAGDGRMLFFYVDPRSAHADRLRAAMSDASEPIATTHRAEAELLAELHRGADPDELHRILLGGGDSSIVDERIRRAMNAIVDNPGADLAAADLAAAAGLSTSRFLHLFAAGAGTSFRRYRLWARMLSVAAAIAAGSDLTRAATDAGFASPSHFSDTFRAMFGLTATTLLSQGTTIVVRR</sequence>